<reference evidence="2" key="2">
    <citation type="submission" date="2021-04" db="EMBL/GenBank/DDBJ databases">
        <title>Taxonomy of Flavobacteriaceae bacterium ZY171143.</title>
        <authorList>
            <person name="Li F."/>
        </authorList>
    </citation>
    <scope>NUCLEOTIDE SEQUENCE [LARGE SCALE GENOMIC DNA]</scope>
    <source>
        <strain evidence="2">ZY171143</strain>
    </source>
</reference>
<dbReference type="EMBL" id="CP072842">
    <property type="protein sequence ID" value="QTV04785.1"/>
    <property type="molecule type" value="Genomic_DNA"/>
</dbReference>
<dbReference type="RefSeq" id="WP_230475407.1">
    <property type="nucleotide sequence ID" value="NZ_CP072842.1"/>
</dbReference>
<evidence type="ECO:0000313" key="2">
    <source>
        <dbReference type="Proteomes" id="UP000672011"/>
    </source>
</evidence>
<name>A0ABX7XA76_9FLAO</name>
<reference evidence="1 2" key="1">
    <citation type="journal article" date="2021" name="Int. J. Syst. Evol. Microbiol.">
        <title>Faecalibacter bovis sp. nov., isolated from cow faeces.</title>
        <authorList>
            <person name="Li F."/>
            <person name="Zhao W."/>
            <person name="Hong Q."/>
            <person name="Shao Q."/>
            <person name="Song J."/>
            <person name="Yang S."/>
        </authorList>
    </citation>
    <scope>NUCLEOTIDE SEQUENCE [LARGE SCALE GENOMIC DNA]</scope>
    <source>
        <strain evidence="1 2">ZY171143</strain>
    </source>
</reference>
<proteinExistence type="predicted"/>
<protein>
    <submittedName>
        <fullName evidence="1">Uncharacterized protein</fullName>
    </submittedName>
</protein>
<keyword evidence="2" id="KW-1185">Reference proteome</keyword>
<dbReference type="Proteomes" id="UP000672011">
    <property type="component" value="Chromosome"/>
</dbReference>
<sequence>MTLKSIKLPLTEESQLTFRECKLDRKQYAEILETIISNHVDGFVFIEFH</sequence>
<accession>A0ABX7XA76</accession>
<organism evidence="1 2">
    <name type="scientific">Faecalibacter bovis</name>
    <dbReference type="NCBI Taxonomy" id="2898187"/>
    <lineage>
        <taxon>Bacteria</taxon>
        <taxon>Pseudomonadati</taxon>
        <taxon>Bacteroidota</taxon>
        <taxon>Flavobacteriia</taxon>
        <taxon>Flavobacteriales</taxon>
        <taxon>Weeksellaceae</taxon>
        <taxon>Faecalibacter</taxon>
    </lineage>
</organism>
<gene>
    <name evidence="1" type="ORF">J9309_08185</name>
</gene>
<evidence type="ECO:0000313" key="1">
    <source>
        <dbReference type="EMBL" id="QTV04785.1"/>
    </source>
</evidence>